<dbReference type="GO" id="GO:0016818">
    <property type="term" value="F:hydrolase activity, acting on acid anhydrides, in phosphorus-containing anhydrides"/>
    <property type="evidence" value="ECO:0007669"/>
    <property type="project" value="InterPro"/>
</dbReference>
<evidence type="ECO:0000313" key="9">
    <source>
        <dbReference type="Proteomes" id="UP000248916"/>
    </source>
</evidence>
<keyword evidence="3" id="KW-0479">Metal-binding</keyword>
<evidence type="ECO:0000256" key="4">
    <source>
        <dbReference type="ARBA" id="ARBA00022801"/>
    </source>
</evidence>
<feature type="domain" description="Nudix hydrolase" evidence="7">
    <location>
        <begin position="7"/>
        <end position="191"/>
    </location>
</feature>
<comment type="cofactor">
    <cofactor evidence="1">
        <name>Mn(2+)</name>
        <dbReference type="ChEBI" id="CHEBI:29035"/>
    </cofactor>
</comment>
<dbReference type="GO" id="GO:0046872">
    <property type="term" value="F:metal ion binding"/>
    <property type="evidence" value="ECO:0007669"/>
    <property type="project" value="UniProtKB-KW"/>
</dbReference>
<name>A0A2W7N8H5_9RHOB</name>
<dbReference type="OrthoDB" id="9805905at2"/>
<dbReference type="InterPro" id="IPR000086">
    <property type="entry name" value="NUDIX_hydrolase_dom"/>
</dbReference>
<proteinExistence type="predicted"/>
<dbReference type="Proteomes" id="UP000248916">
    <property type="component" value="Unassembled WGS sequence"/>
</dbReference>
<keyword evidence="5" id="KW-0460">Magnesium</keyword>
<evidence type="ECO:0000313" key="8">
    <source>
        <dbReference type="EMBL" id="PZX16340.1"/>
    </source>
</evidence>
<evidence type="ECO:0000256" key="1">
    <source>
        <dbReference type="ARBA" id="ARBA00001936"/>
    </source>
</evidence>
<gene>
    <name evidence="8" type="ORF">LX81_02192</name>
</gene>
<dbReference type="PANTHER" id="PTHR12318:SF0">
    <property type="entry name" value="ACYL-COENZYME A DIPHOSPHATASE NUDT19"/>
    <property type="match status" value="1"/>
</dbReference>
<accession>A0A2W7N8H5</accession>
<keyword evidence="4" id="KW-0378">Hydrolase</keyword>
<dbReference type="AlphaFoldDB" id="A0A2W7N8H5"/>
<dbReference type="PANTHER" id="PTHR12318">
    <property type="entry name" value="TESTOSTERONE-REGULATED PROTEIN RP2"/>
    <property type="match status" value="1"/>
</dbReference>
<keyword evidence="6" id="KW-0464">Manganese</keyword>
<protein>
    <submittedName>
        <fullName evidence="8">8-oxo-dGTP pyrophosphatase MutT (NUDIX family)</fullName>
    </submittedName>
</protein>
<dbReference type="PROSITE" id="PS51462">
    <property type="entry name" value="NUDIX"/>
    <property type="match status" value="1"/>
</dbReference>
<dbReference type="Pfam" id="PF00293">
    <property type="entry name" value="NUDIX"/>
    <property type="match status" value="1"/>
</dbReference>
<evidence type="ECO:0000259" key="7">
    <source>
        <dbReference type="PROSITE" id="PS51462"/>
    </source>
</evidence>
<dbReference type="Gene3D" id="3.90.79.10">
    <property type="entry name" value="Nucleoside Triphosphate Pyrophosphohydrolase"/>
    <property type="match status" value="1"/>
</dbReference>
<dbReference type="SUPFAM" id="SSF55811">
    <property type="entry name" value="Nudix"/>
    <property type="match status" value="1"/>
</dbReference>
<evidence type="ECO:0000256" key="3">
    <source>
        <dbReference type="ARBA" id="ARBA00022723"/>
    </source>
</evidence>
<evidence type="ECO:0000256" key="6">
    <source>
        <dbReference type="ARBA" id="ARBA00023211"/>
    </source>
</evidence>
<dbReference type="InterPro" id="IPR015797">
    <property type="entry name" value="NUDIX_hydrolase-like_dom_sf"/>
</dbReference>
<reference evidence="8 9" key="1">
    <citation type="submission" date="2018-06" db="EMBL/GenBank/DDBJ databases">
        <title>Genomic Encyclopedia of Archaeal and Bacterial Type Strains, Phase II (KMG-II): from individual species to whole genera.</title>
        <authorList>
            <person name="Goeker M."/>
        </authorList>
    </citation>
    <scope>NUCLEOTIDE SEQUENCE [LARGE SCALE GENOMIC DNA]</scope>
    <source>
        <strain evidence="8 9">DSM 22009</strain>
    </source>
</reference>
<dbReference type="RefSeq" id="WP_111537326.1">
    <property type="nucleotide sequence ID" value="NZ_QKZL01000007.1"/>
</dbReference>
<dbReference type="InterPro" id="IPR039121">
    <property type="entry name" value="NUDT19"/>
</dbReference>
<dbReference type="CDD" id="cd18870">
    <property type="entry name" value="NUDIX_AcylCoAdiphos_Nudt19"/>
    <property type="match status" value="1"/>
</dbReference>
<dbReference type="EMBL" id="QKZL01000007">
    <property type="protein sequence ID" value="PZX16340.1"/>
    <property type="molecule type" value="Genomic_DNA"/>
</dbReference>
<keyword evidence="9" id="KW-1185">Reference proteome</keyword>
<evidence type="ECO:0000256" key="5">
    <source>
        <dbReference type="ARBA" id="ARBA00022842"/>
    </source>
</evidence>
<organism evidence="8 9">
    <name type="scientific">Palleronia aestuarii</name>
    <dbReference type="NCBI Taxonomy" id="568105"/>
    <lineage>
        <taxon>Bacteria</taxon>
        <taxon>Pseudomonadati</taxon>
        <taxon>Pseudomonadota</taxon>
        <taxon>Alphaproteobacteria</taxon>
        <taxon>Rhodobacterales</taxon>
        <taxon>Roseobacteraceae</taxon>
        <taxon>Palleronia</taxon>
    </lineage>
</organism>
<comment type="caution">
    <text evidence="8">The sequence shown here is derived from an EMBL/GenBank/DDBJ whole genome shotgun (WGS) entry which is preliminary data.</text>
</comment>
<sequence length="218" mass="23317">MSSENIPVRDAATIIVIRDRHAAPSVLMGQRGKAAVFMPDKVVFPGGAVDPGDAAITLAGPLPDACARRLGPDGATFAAAGIRELWEETGQVAGCRADWAEAPGDWRGFAATGHRPDARGLRYVFRAITPPGRPRRFDARFFTLDAESLASDPDDFSAAGDELANLKWIPIEEARGLDLPYVTAIVLAEVAARLPSLDTPDRIPFFDGDAPEVRDAAR</sequence>
<comment type="cofactor">
    <cofactor evidence="2">
        <name>Mg(2+)</name>
        <dbReference type="ChEBI" id="CHEBI:18420"/>
    </cofactor>
</comment>
<evidence type="ECO:0000256" key="2">
    <source>
        <dbReference type="ARBA" id="ARBA00001946"/>
    </source>
</evidence>